<evidence type="ECO:0000313" key="2">
    <source>
        <dbReference type="Proteomes" id="UP000431269"/>
    </source>
</evidence>
<dbReference type="KEGG" id="tsv:DSM104635_03539"/>
<keyword evidence="2" id="KW-1185">Reference proteome</keyword>
<proteinExistence type="predicted"/>
<dbReference type="GO" id="GO:0008807">
    <property type="term" value="F:carboxyvinyl-carboxyphosphonate phosphorylmutase activity"/>
    <property type="evidence" value="ECO:0007669"/>
    <property type="project" value="UniProtKB-EC"/>
</dbReference>
<sequence>MPARPQDAAAFHALHKELLLLPNAWDAGSARVTQDLGAKAIATSSAAVAWSQGYADGHHFPPERLAITVADIARVVSVPITCDAEGGYSDDPKQAAANVLAFINAGAVGINLEDGKQPHELHLKKIEAIRNAVEKAGVNLFINARTDVYLKQLVPAEQAQAETLRRAAAIKAAGASGLFVPGIVKADEIKAVVDGAGMPVNIMARPGLPKLDELKALGVKRMSAATSPYTIAMAALIASTEEFLRDGDADALWARRGTPPDYNKLFG</sequence>
<dbReference type="InterPro" id="IPR040442">
    <property type="entry name" value="Pyrv_kinase-like_dom_sf"/>
</dbReference>
<dbReference type="PANTHER" id="PTHR42905">
    <property type="entry name" value="PHOSPHOENOLPYRUVATE CARBOXYLASE"/>
    <property type="match status" value="1"/>
</dbReference>
<reference evidence="2" key="1">
    <citation type="submission" date="2019-12" db="EMBL/GenBank/DDBJ databases">
        <title>Complete genome of Terracaulis silvestris 0127_4.</title>
        <authorList>
            <person name="Vieira S."/>
            <person name="Riedel T."/>
            <person name="Sproer C."/>
            <person name="Pascual J."/>
            <person name="Boedeker C."/>
            <person name="Overmann J."/>
        </authorList>
    </citation>
    <scope>NUCLEOTIDE SEQUENCE [LARGE SCALE GENOMIC DNA]</scope>
    <source>
        <strain evidence="2">0127_4</strain>
    </source>
</reference>
<dbReference type="InterPro" id="IPR015813">
    <property type="entry name" value="Pyrv/PenolPyrv_kinase-like_dom"/>
</dbReference>
<gene>
    <name evidence="1" type="primary">bcpA</name>
    <name evidence="1" type="ORF">DSM104635_03539</name>
</gene>
<evidence type="ECO:0000313" key="1">
    <source>
        <dbReference type="EMBL" id="QGZ96678.1"/>
    </source>
</evidence>
<dbReference type="PANTHER" id="PTHR42905:SF16">
    <property type="entry name" value="CARBOXYPHOSPHONOENOLPYRUVATE PHOSPHONOMUTASE-LIKE PROTEIN (AFU_ORTHOLOGUE AFUA_5G07230)"/>
    <property type="match status" value="1"/>
</dbReference>
<dbReference type="SUPFAM" id="SSF51621">
    <property type="entry name" value="Phosphoenolpyruvate/pyruvate domain"/>
    <property type="match status" value="1"/>
</dbReference>
<dbReference type="CDD" id="cd00377">
    <property type="entry name" value="ICL_PEPM"/>
    <property type="match status" value="1"/>
</dbReference>
<accession>A0A6I6MTI3</accession>
<dbReference type="RefSeq" id="WP_158767455.1">
    <property type="nucleotide sequence ID" value="NZ_CP047045.1"/>
</dbReference>
<dbReference type="EC" id="2.7.8.23" evidence="1"/>
<dbReference type="EMBL" id="CP047045">
    <property type="protein sequence ID" value="QGZ96678.1"/>
    <property type="molecule type" value="Genomic_DNA"/>
</dbReference>
<keyword evidence="1" id="KW-0808">Transferase</keyword>
<dbReference type="Gene3D" id="3.20.20.60">
    <property type="entry name" value="Phosphoenolpyruvate-binding domains"/>
    <property type="match status" value="1"/>
</dbReference>
<dbReference type="Proteomes" id="UP000431269">
    <property type="component" value="Chromosome"/>
</dbReference>
<dbReference type="Pfam" id="PF13714">
    <property type="entry name" value="PEP_mutase"/>
    <property type="match status" value="1"/>
</dbReference>
<name>A0A6I6MTI3_9CAUL</name>
<dbReference type="InterPro" id="IPR039556">
    <property type="entry name" value="ICL/PEPM"/>
</dbReference>
<organism evidence="1 2">
    <name type="scientific">Terricaulis silvestris</name>
    <dbReference type="NCBI Taxonomy" id="2686094"/>
    <lineage>
        <taxon>Bacteria</taxon>
        <taxon>Pseudomonadati</taxon>
        <taxon>Pseudomonadota</taxon>
        <taxon>Alphaproteobacteria</taxon>
        <taxon>Caulobacterales</taxon>
        <taxon>Caulobacteraceae</taxon>
        <taxon>Terricaulis</taxon>
    </lineage>
</organism>
<dbReference type="AlphaFoldDB" id="A0A6I6MTI3"/>
<protein>
    <submittedName>
        <fullName evidence="1">Carboxyvinyl-carboxyphosphonate phosphorylmutase</fullName>
        <ecNumber evidence="1">2.7.8.23</ecNumber>
    </submittedName>
</protein>